<dbReference type="InterPro" id="IPR017972">
    <property type="entry name" value="Cyt_P450_CS"/>
</dbReference>
<evidence type="ECO:0000256" key="8">
    <source>
        <dbReference type="ARBA" id="ARBA00023004"/>
    </source>
</evidence>
<dbReference type="OrthoDB" id="1055148at2759"/>
<evidence type="ECO:0000313" key="13">
    <source>
        <dbReference type="Proteomes" id="UP000325577"/>
    </source>
</evidence>
<sequence>MESIWAYSSLSVLLLVITFKFLSQRRAHRHNLPPSPLALPVIGHLHLLKQPLHRTLHNLSQKHGPILSLQLGTRLTIVVSSSSAVEECFTKNDIVLANRPKFVIGKYIGYNYSTMAGAPYGEHWRNLRRLSALEIFSSSRLNMFLSIRQDEIKLLLRKLNQNSSRDLAKVELKSKFSELTFNIIMRMIAGKRYFGDDVADYEEAKQVRELIREIFKYGGASNLGDFLPMLRWIDYQNLEKNLTRLGKKMDSFLQGLIDEHRRDKSTNSMIDHLLSLQESEPEYYTDQIIKGLIMAMILAGTDTSAVTIEWAMDPKFWDDPTSFKPERFEGGDVEAHKLMPFGMGRRACPGAGLAQRVVGLTLGSLIQCFEWERVSEMEVDLTEGKGLTMPKAEPLEAMCKAREIMHKVSCK</sequence>
<accession>A0A5J5AMU9</accession>
<dbReference type="EMBL" id="CM018043">
    <property type="protein sequence ID" value="KAA8531634.1"/>
    <property type="molecule type" value="Genomic_DNA"/>
</dbReference>
<keyword evidence="5 11" id="KW-0479">Metal-binding</keyword>
<proteinExistence type="inferred from homology"/>
<name>A0A5J5AMU9_9ASTE</name>
<evidence type="ECO:0000256" key="5">
    <source>
        <dbReference type="ARBA" id="ARBA00022723"/>
    </source>
</evidence>
<evidence type="ECO:0000256" key="11">
    <source>
        <dbReference type="RuleBase" id="RU000461"/>
    </source>
</evidence>
<dbReference type="InterPro" id="IPR036396">
    <property type="entry name" value="Cyt_P450_sf"/>
</dbReference>
<dbReference type="GO" id="GO:0004497">
    <property type="term" value="F:monooxygenase activity"/>
    <property type="evidence" value="ECO:0007669"/>
    <property type="project" value="UniProtKB-KW"/>
</dbReference>
<evidence type="ECO:0000313" key="12">
    <source>
        <dbReference type="EMBL" id="KAA8531634.1"/>
    </source>
</evidence>
<reference evidence="12 13" key="1">
    <citation type="submission" date="2019-09" db="EMBL/GenBank/DDBJ databases">
        <title>A chromosome-level genome assembly of the Chinese tupelo Nyssa sinensis.</title>
        <authorList>
            <person name="Yang X."/>
            <person name="Kang M."/>
            <person name="Yang Y."/>
            <person name="Xiong H."/>
            <person name="Wang M."/>
            <person name="Zhang Z."/>
            <person name="Wang Z."/>
            <person name="Wu H."/>
            <person name="Ma T."/>
            <person name="Liu J."/>
            <person name="Xi Z."/>
        </authorList>
    </citation>
    <scope>NUCLEOTIDE SEQUENCE [LARGE SCALE GENOMIC DNA]</scope>
    <source>
        <strain evidence="12">J267</strain>
        <tissue evidence="12">Leaf</tissue>
    </source>
</reference>
<dbReference type="GO" id="GO:0005506">
    <property type="term" value="F:iron ion binding"/>
    <property type="evidence" value="ECO:0007669"/>
    <property type="project" value="InterPro"/>
</dbReference>
<dbReference type="InterPro" id="IPR050651">
    <property type="entry name" value="Plant_Cytochrome_P450_Monoox"/>
</dbReference>
<dbReference type="PANTHER" id="PTHR47947">
    <property type="entry name" value="CYTOCHROME P450 82C3-RELATED"/>
    <property type="match status" value="1"/>
</dbReference>
<evidence type="ECO:0000256" key="6">
    <source>
        <dbReference type="ARBA" id="ARBA00022989"/>
    </source>
</evidence>
<dbReference type="AlphaFoldDB" id="A0A5J5AMU9"/>
<keyword evidence="7 11" id="KW-0560">Oxidoreductase</keyword>
<keyword evidence="3 11" id="KW-0349">Heme</keyword>
<dbReference type="PANTHER" id="PTHR47947:SF62">
    <property type="entry name" value="CYTOCHROME P450, FAMILY 81, SUBFAMILY D, POLYPEPTIDE 5"/>
    <property type="match status" value="1"/>
</dbReference>
<evidence type="ECO:0000256" key="1">
    <source>
        <dbReference type="ARBA" id="ARBA00004167"/>
    </source>
</evidence>
<dbReference type="GO" id="GO:0016020">
    <property type="term" value="C:membrane"/>
    <property type="evidence" value="ECO:0007669"/>
    <property type="project" value="UniProtKB-SubCell"/>
</dbReference>
<dbReference type="Gene3D" id="1.10.630.10">
    <property type="entry name" value="Cytochrome P450"/>
    <property type="match status" value="2"/>
</dbReference>
<evidence type="ECO:0000256" key="4">
    <source>
        <dbReference type="ARBA" id="ARBA00022692"/>
    </source>
</evidence>
<comment type="subcellular location">
    <subcellularLocation>
        <location evidence="1">Membrane</location>
        <topology evidence="1">Single-pass membrane protein</topology>
    </subcellularLocation>
</comment>
<comment type="similarity">
    <text evidence="2 11">Belongs to the cytochrome P450 family.</text>
</comment>
<dbReference type="GO" id="GO:0016705">
    <property type="term" value="F:oxidoreductase activity, acting on paired donors, with incorporation or reduction of molecular oxygen"/>
    <property type="evidence" value="ECO:0007669"/>
    <property type="project" value="InterPro"/>
</dbReference>
<dbReference type="SUPFAM" id="SSF48264">
    <property type="entry name" value="Cytochrome P450"/>
    <property type="match status" value="1"/>
</dbReference>
<keyword evidence="6" id="KW-1133">Transmembrane helix</keyword>
<protein>
    <submittedName>
        <fullName evidence="12">Uncharacterized protein</fullName>
    </submittedName>
</protein>
<keyword evidence="4" id="KW-0812">Transmembrane</keyword>
<dbReference type="PROSITE" id="PS00086">
    <property type="entry name" value="CYTOCHROME_P450"/>
    <property type="match status" value="1"/>
</dbReference>
<dbReference type="Proteomes" id="UP000325577">
    <property type="component" value="Linkage Group LG2"/>
</dbReference>
<evidence type="ECO:0000256" key="10">
    <source>
        <dbReference type="ARBA" id="ARBA00023136"/>
    </source>
</evidence>
<keyword evidence="13" id="KW-1185">Reference proteome</keyword>
<evidence type="ECO:0000256" key="7">
    <source>
        <dbReference type="ARBA" id="ARBA00023002"/>
    </source>
</evidence>
<gene>
    <name evidence="12" type="ORF">F0562_006649</name>
</gene>
<dbReference type="PRINTS" id="PR00463">
    <property type="entry name" value="EP450I"/>
</dbReference>
<dbReference type="GO" id="GO:0020037">
    <property type="term" value="F:heme binding"/>
    <property type="evidence" value="ECO:0007669"/>
    <property type="project" value="InterPro"/>
</dbReference>
<evidence type="ECO:0000256" key="9">
    <source>
        <dbReference type="ARBA" id="ARBA00023033"/>
    </source>
</evidence>
<dbReference type="InterPro" id="IPR001128">
    <property type="entry name" value="Cyt_P450"/>
</dbReference>
<keyword evidence="10" id="KW-0472">Membrane</keyword>
<dbReference type="CDD" id="cd20653">
    <property type="entry name" value="CYP81"/>
    <property type="match status" value="1"/>
</dbReference>
<dbReference type="InterPro" id="IPR002401">
    <property type="entry name" value="Cyt_P450_E_grp-I"/>
</dbReference>
<organism evidence="12 13">
    <name type="scientific">Nyssa sinensis</name>
    <dbReference type="NCBI Taxonomy" id="561372"/>
    <lineage>
        <taxon>Eukaryota</taxon>
        <taxon>Viridiplantae</taxon>
        <taxon>Streptophyta</taxon>
        <taxon>Embryophyta</taxon>
        <taxon>Tracheophyta</taxon>
        <taxon>Spermatophyta</taxon>
        <taxon>Magnoliopsida</taxon>
        <taxon>eudicotyledons</taxon>
        <taxon>Gunneridae</taxon>
        <taxon>Pentapetalae</taxon>
        <taxon>asterids</taxon>
        <taxon>Cornales</taxon>
        <taxon>Nyssaceae</taxon>
        <taxon>Nyssa</taxon>
    </lineage>
</organism>
<evidence type="ECO:0000256" key="3">
    <source>
        <dbReference type="ARBA" id="ARBA00022617"/>
    </source>
</evidence>
<dbReference type="Pfam" id="PF00067">
    <property type="entry name" value="p450"/>
    <property type="match status" value="1"/>
</dbReference>
<evidence type="ECO:0000256" key="2">
    <source>
        <dbReference type="ARBA" id="ARBA00010617"/>
    </source>
</evidence>
<keyword evidence="8 11" id="KW-0408">Iron</keyword>
<keyword evidence="9 11" id="KW-0503">Monooxygenase</keyword>